<dbReference type="PANTHER" id="PTHR47989">
    <property type="entry name" value="OS01G0750732 PROTEIN"/>
    <property type="match status" value="1"/>
</dbReference>
<feature type="compositionally biased region" description="Basic residues" evidence="4">
    <location>
        <begin position="755"/>
        <end position="764"/>
    </location>
</feature>
<sequence>MLPPKDEANVRARADGTAPESVIVAVKAQKVISKTAFAWALSHVVHPGDCITLLAVYSGQRTGKSIIHKLIGRKLWSLPIMKGDCRDGDEKLPDRIYQISESCSRMVLEFHDQIEVVVRIKVVSVAPASAVAAEAKSKAANWVILDKKLKKERNHCMEELKCNIVVMKGSQPKVLRLSLKCPNEIQTPFFSAASSPGLDAEVSQGHRMKHSTPIGSPEEPSTSFTLSSEQKSLSSFGLDTETPLFFVYEQNPLFEGLNRGRHKPTDRQTGLVDPITALGSSGERIITLSITPKVQSDHKRVFWIPETHAVDGKSRATKNSKNTPKMKPFVQCNQGILTAVPKLNQSNERGNIFSSNIREAVSLGRTSSIPPPLCSLCQHKAPAFGKPPRQFAYQELEEATDEFSDMNFLAEGGFGLVHRGVLKDGQVVAVKQLKFAGSKGDADFCREMRVLSYAQHRNVVLLIGFCIERKKRVLVYEFICNGSLDIYIHGIFSFIFFIYLAMQQLCATYNVVLVQLFDLAIILMRWAGNERTPLDWHSRLKIATGTARGLRYLHEDCRVGCIIHRDMRPNNIFLTHDFEPLVGDFGLVKLHNEWDFCDEERVVGTSGYLAPEYFNGGKITEKVDVYAFGLVLLELITGRKTSDLQCHMGRHFLSEYFYPLAALEPIHHLAYKHQLLDPCLASYQFHDLPYEIQAMGRAASLCLQQDPVLRPPMSKVLRILEGGDASMPLSLDLNLVGSRSGHMRGPVSSTQIESRRKHSRGLSH</sequence>
<proteinExistence type="predicted"/>
<dbReference type="Gene3D" id="1.10.510.10">
    <property type="entry name" value="Transferase(Phosphotransferase) domain 1"/>
    <property type="match status" value="1"/>
</dbReference>
<feature type="domain" description="Protein kinase" evidence="5">
    <location>
        <begin position="403"/>
        <end position="727"/>
    </location>
</feature>
<evidence type="ECO:0000256" key="1">
    <source>
        <dbReference type="ARBA" id="ARBA00022527"/>
    </source>
</evidence>
<dbReference type="InterPro" id="IPR000719">
    <property type="entry name" value="Prot_kinase_dom"/>
</dbReference>
<protein>
    <recommendedName>
        <fullName evidence="5">Protein kinase domain-containing protein</fullName>
    </recommendedName>
</protein>
<evidence type="ECO:0000256" key="3">
    <source>
        <dbReference type="ARBA" id="ARBA00022840"/>
    </source>
</evidence>
<accession>A0AA89BEI9</accession>
<keyword evidence="1" id="KW-0808">Transferase</keyword>
<dbReference type="InterPro" id="IPR011009">
    <property type="entry name" value="Kinase-like_dom_sf"/>
</dbReference>
<dbReference type="GO" id="GO:0004674">
    <property type="term" value="F:protein serine/threonine kinase activity"/>
    <property type="evidence" value="ECO:0007669"/>
    <property type="project" value="UniProtKB-KW"/>
</dbReference>
<dbReference type="AlphaFoldDB" id="A0AA89BEI9"/>
<evidence type="ECO:0000259" key="5">
    <source>
        <dbReference type="PROSITE" id="PS50011"/>
    </source>
</evidence>
<dbReference type="PROSITE" id="PS50011">
    <property type="entry name" value="PROTEIN_KINASE_DOM"/>
    <property type="match status" value="1"/>
</dbReference>
<gene>
    <name evidence="6" type="ORF">RJ639_029627</name>
</gene>
<keyword evidence="2" id="KW-0547">Nucleotide-binding</keyword>
<evidence type="ECO:0000313" key="7">
    <source>
        <dbReference type="Proteomes" id="UP001188597"/>
    </source>
</evidence>
<reference evidence="6" key="1">
    <citation type="submission" date="2022-12" db="EMBL/GenBank/DDBJ databases">
        <title>Draft genome assemblies for two species of Escallonia (Escalloniales).</title>
        <authorList>
            <person name="Chanderbali A."/>
            <person name="Dervinis C."/>
            <person name="Anghel I."/>
            <person name="Soltis D."/>
            <person name="Soltis P."/>
            <person name="Zapata F."/>
        </authorList>
    </citation>
    <scope>NUCLEOTIDE SEQUENCE</scope>
    <source>
        <strain evidence="6">UCBG64.0493</strain>
        <tissue evidence="6">Leaf</tissue>
    </source>
</reference>
<dbReference type="FunFam" id="3.30.200.20:FF:000162">
    <property type="entry name" value="Adenine nucleotide alpha hydrolase-like domain kinase"/>
    <property type="match status" value="1"/>
</dbReference>
<keyword evidence="1" id="KW-0418">Kinase</keyword>
<dbReference type="InterPro" id="IPR001245">
    <property type="entry name" value="Ser-Thr/Tyr_kinase_cat_dom"/>
</dbReference>
<organism evidence="6 7">
    <name type="scientific">Escallonia herrerae</name>
    <dbReference type="NCBI Taxonomy" id="1293975"/>
    <lineage>
        <taxon>Eukaryota</taxon>
        <taxon>Viridiplantae</taxon>
        <taxon>Streptophyta</taxon>
        <taxon>Embryophyta</taxon>
        <taxon>Tracheophyta</taxon>
        <taxon>Spermatophyta</taxon>
        <taxon>Magnoliopsida</taxon>
        <taxon>eudicotyledons</taxon>
        <taxon>Gunneridae</taxon>
        <taxon>Pentapetalae</taxon>
        <taxon>asterids</taxon>
        <taxon>campanulids</taxon>
        <taxon>Escalloniales</taxon>
        <taxon>Escalloniaceae</taxon>
        <taxon>Escallonia</taxon>
    </lineage>
</organism>
<dbReference type="EMBL" id="JAVXUP010000104">
    <property type="protein sequence ID" value="KAK3038173.1"/>
    <property type="molecule type" value="Genomic_DNA"/>
</dbReference>
<dbReference type="PROSITE" id="PS00109">
    <property type="entry name" value="PROTEIN_KINASE_TYR"/>
    <property type="match status" value="1"/>
</dbReference>
<dbReference type="InterPro" id="IPR008266">
    <property type="entry name" value="Tyr_kinase_AS"/>
</dbReference>
<evidence type="ECO:0000256" key="4">
    <source>
        <dbReference type="SAM" id="MobiDB-lite"/>
    </source>
</evidence>
<dbReference type="SUPFAM" id="SSF56112">
    <property type="entry name" value="Protein kinase-like (PK-like)"/>
    <property type="match status" value="1"/>
</dbReference>
<keyword evidence="1" id="KW-0723">Serine/threonine-protein kinase</keyword>
<evidence type="ECO:0000313" key="6">
    <source>
        <dbReference type="EMBL" id="KAK3038173.1"/>
    </source>
</evidence>
<name>A0AA89BEI9_9ASTE</name>
<keyword evidence="3" id="KW-0067">ATP-binding</keyword>
<evidence type="ECO:0000256" key="2">
    <source>
        <dbReference type="ARBA" id="ARBA00022741"/>
    </source>
</evidence>
<dbReference type="Gene3D" id="3.30.200.20">
    <property type="entry name" value="Phosphorylase Kinase, domain 1"/>
    <property type="match status" value="1"/>
</dbReference>
<feature type="region of interest" description="Disordered" evidence="4">
    <location>
        <begin position="740"/>
        <end position="764"/>
    </location>
</feature>
<dbReference type="Pfam" id="PF07714">
    <property type="entry name" value="PK_Tyr_Ser-Thr"/>
    <property type="match status" value="1"/>
</dbReference>
<feature type="region of interest" description="Disordered" evidence="4">
    <location>
        <begin position="205"/>
        <end position="226"/>
    </location>
</feature>
<dbReference type="Proteomes" id="UP001188597">
    <property type="component" value="Unassembled WGS sequence"/>
</dbReference>
<dbReference type="PANTHER" id="PTHR47989:SF14">
    <property type="entry name" value="INACTIVE PROTEIN KINASE SELMODRAFT_444075"/>
    <property type="match status" value="1"/>
</dbReference>
<comment type="caution">
    <text evidence="6">The sequence shown here is derived from an EMBL/GenBank/DDBJ whole genome shotgun (WGS) entry which is preliminary data.</text>
</comment>
<keyword evidence="7" id="KW-1185">Reference proteome</keyword>
<dbReference type="GO" id="GO:0005524">
    <property type="term" value="F:ATP binding"/>
    <property type="evidence" value="ECO:0007669"/>
    <property type="project" value="UniProtKB-KW"/>
</dbReference>